<dbReference type="InterPro" id="IPR012334">
    <property type="entry name" value="Pectin_lyas_fold"/>
</dbReference>
<keyword evidence="2" id="KW-0812">Transmembrane</keyword>
<gene>
    <name evidence="4" type="ORF">KFL_006990010</name>
</gene>
<dbReference type="InterPro" id="IPR040361">
    <property type="entry name" value="TPD1"/>
</dbReference>
<dbReference type="Proteomes" id="UP000054558">
    <property type="component" value="Unassembled WGS sequence"/>
</dbReference>
<evidence type="ECO:0008006" key="6">
    <source>
        <dbReference type="Google" id="ProtNLM"/>
    </source>
</evidence>
<dbReference type="AlphaFoldDB" id="A0A1Y1IJ39"/>
<keyword evidence="1 3" id="KW-0732">Signal</keyword>
<organism evidence="4 5">
    <name type="scientific">Klebsormidium nitens</name>
    <name type="common">Green alga</name>
    <name type="synonym">Ulothrix nitens</name>
    <dbReference type="NCBI Taxonomy" id="105231"/>
    <lineage>
        <taxon>Eukaryota</taxon>
        <taxon>Viridiplantae</taxon>
        <taxon>Streptophyta</taxon>
        <taxon>Klebsormidiophyceae</taxon>
        <taxon>Klebsormidiales</taxon>
        <taxon>Klebsormidiaceae</taxon>
        <taxon>Klebsormidium</taxon>
    </lineage>
</organism>
<keyword evidence="5" id="KW-1185">Reference proteome</keyword>
<keyword evidence="2" id="KW-0472">Membrane</keyword>
<evidence type="ECO:0000313" key="5">
    <source>
        <dbReference type="Proteomes" id="UP000054558"/>
    </source>
</evidence>
<evidence type="ECO:0000313" key="4">
    <source>
        <dbReference type="EMBL" id="GAQ90895.1"/>
    </source>
</evidence>
<evidence type="ECO:0000256" key="2">
    <source>
        <dbReference type="SAM" id="Phobius"/>
    </source>
</evidence>
<name>A0A1Y1IJ39_KLENI</name>
<dbReference type="Gene3D" id="2.160.20.10">
    <property type="entry name" value="Single-stranded right-handed beta-helix, Pectin lyase-like"/>
    <property type="match status" value="1"/>
</dbReference>
<dbReference type="EMBL" id="DF237648">
    <property type="protein sequence ID" value="GAQ90895.1"/>
    <property type="molecule type" value="Genomic_DNA"/>
</dbReference>
<evidence type="ECO:0000256" key="1">
    <source>
        <dbReference type="ARBA" id="ARBA00022729"/>
    </source>
</evidence>
<feature type="signal peptide" evidence="3">
    <location>
        <begin position="1"/>
        <end position="25"/>
    </location>
</feature>
<feature type="chain" id="PRO_5012169013" description="Right handed beta helix domain-containing protein" evidence="3">
    <location>
        <begin position="26"/>
        <end position="608"/>
    </location>
</feature>
<evidence type="ECO:0000256" key="3">
    <source>
        <dbReference type="SAM" id="SignalP"/>
    </source>
</evidence>
<dbReference type="SUPFAM" id="SSF51126">
    <property type="entry name" value="Pectin lyase-like"/>
    <property type="match status" value="1"/>
</dbReference>
<proteinExistence type="predicted"/>
<feature type="transmembrane region" description="Helical" evidence="2">
    <location>
        <begin position="559"/>
        <end position="582"/>
    </location>
</feature>
<protein>
    <recommendedName>
        <fullName evidence="6">Right handed beta helix domain-containing protein</fullName>
    </recommendedName>
</protein>
<dbReference type="InterPro" id="IPR011050">
    <property type="entry name" value="Pectin_lyase_fold/virulence"/>
</dbReference>
<sequence>MARARGIVGAVVLVLTAAFIEGIVGDHPLLVTNCEELRQAVGAARAPTDGTHPTVILTNSLSCSNVHVEYPLTLLGGASSSGEAITLSRRTIDHPTLIIISKDVTLRSILFKDAGGVGGGAVLLSKNASAAIHDVTFQNSAFGIWPALTIEGKAEVTNVLFEDCHSSGAGGGAAVRSSGYARFKDCTFARSAANMGAGVAVDGLAHFCSTSFDENKAKHGANVWVRGDEHDAGAKASFCSDAAGRGARAAPLFGGASIAGVESESERGHITRDSCDACAEPFVKSLALFESRRRARVPLLAFLSQAHLTDHELGRKAIRPEDDAISALECGPGSFALDGVCEPDCLPQTVTESEDTWRLLDLAGGAQPSYTVRFENTCGKTLEAIAFDCDGFPGTAWGLERHGRFCVLTGHDDVLAGHTHEFHYTSAAPFTFRPHSAHTQHSTLVKSGRDGIEVVSRVIQTWRKADSQELLSRVEVTVNNLSGEKVSQVALDCHAFEPEWSIDVDRKDGRCLVPRVLNHNETHRFEYITEGVRAHDVSIAEVRGSYGEVVKGAGVAGGMYTTVGAMCMLVLVASASVGWYAFGPNKDRRAEVYTRILTREKTFKLAQT</sequence>
<keyword evidence="2" id="KW-1133">Transmembrane helix</keyword>
<dbReference type="PANTHER" id="PTHR33184:SF72">
    <property type="entry name" value="BETA-1,3-N-ACETYLGLUCOSAMINYLTRANSFERASE FAMILY PROTEIN"/>
    <property type="match status" value="1"/>
</dbReference>
<reference evidence="4 5" key="1">
    <citation type="journal article" date="2014" name="Nat. Commun.">
        <title>Klebsormidium flaccidum genome reveals primary factors for plant terrestrial adaptation.</title>
        <authorList>
            <person name="Hori K."/>
            <person name="Maruyama F."/>
            <person name="Fujisawa T."/>
            <person name="Togashi T."/>
            <person name="Yamamoto N."/>
            <person name="Seo M."/>
            <person name="Sato S."/>
            <person name="Yamada T."/>
            <person name="Mori H."/>
            <person name="Tajima N."/>
            <person name="Moriyama T."/>
            <person name="Ikeuchi M."/>
            <person name="Watanabe M."/>
            <person name="Wada H."/>
            <person name="Kobayashi K."/>
            <person name="Saito M."/>
            <person name="Masuda T."/>
            <person name="Sasaki-Sekimoto Y."/>
            <person name="Mashiguchi K."/>
            <person name="Awai K."/>
            <person name="Shimojima M."/>
            <person name="Masuda S."/>
            <person name="Iwai M."/>
            <person name="Nobusawa T."/>
            <person name="Narise T."/>
            <person name="Kondo S."/>
            <person name="Saito H."/>
            <person name="Sato R."/>
            <person name="Murakawa M."/>
            <person name="Ihara Y."/>
            <person name="Oshima-Yamada Y."/>
            <person name="Ohtaka K."/>
            <person name="Satoh M."/>
            <person name="Sonobe K."/>
            <person name="Ishii M."/>
            <person name="Ohtani R."/>
            <person name="Kanamori-Sato M."/>
            <person name="Honoki R."/>
            <person name="Miyazaki D."/>
            <person name="Mochizuki H."/>
            <person name="Umetsu J."/>
            <person name="Higashi K."/>
            <person name="Shibata D."/>
            <person name="Kamiya Y."/>
            <person name="Sato N."/>
            <person name="Nakamura Y."/>
            <person name="Tabata S."/>
            <person name="Ida S."/>
            <person name="Kurokawa K."/>
            <person name="Ohta H."/>
        </authorList>
    </citation>
    <scope>NUCLEOTIDE SEQUENCE [LARGE SCALE GENOMIC DNA]</scope>
    <source>
        <strain evidence="4 5">NIES-2285</strain>
    </source>
</reference>
<accession>A0A1Y1IJ39</accession>
<dbReference type="PANTHER" id="PTHR33184">
    <property type="entry name" value="PROTEIN TAPETUM DETERMINANT 1-LIKE-RELATED"/>
    <property type="match status" value="1"/>
</dbReference>